<dbReference type="Proteomes" id="UP000321497">
    <property type="component" value="Unassembled WGS sequence"/>
</dbReference>
<dbReference type="OrthoDB" id="5903604at2"/>
<evidence type="ECO:0000313" key="2">
    <source>
        <dbReference type="Proteomes" id="UP000321497"/>
    </source>
</evidence>
<name>A0A5C6Z264_9FLAO</name>
<dbReference type="EMBL" id="VORT01000002">
    <property type="protein sequence ID" value="TXD74201.1"/>
    <property type="molecule type" value="Genomic_DNA"/>
</dbReference>
<dbReference type="InterPro" id="IPR025935">
    <property type="entry name" value="AbiH"/>
</dbReference>
<protein>
    <recommendedName>
        <fullName evidence="3">Bacteriophage abortive infection AbiH</fullName>
    </recommendedName>
</protein>
<comment type="caution">
    <text evidence="1">The sequence shown here is derived from an EMBL/GenBank/DDBJ whole genome shotgun (WGS) entry which is preliminary data.</text>
</comment>
<evidence type="ECO:0000313" key="1">
    <source>
        <dbReference type="EMBL" id="TXD74201.1"/>
    </source>
</evidence>
<sequence>MNRLVIVGNGFDLAHGLPTSYADYMDNFWESLHKNYNDDFIKKMVMVNDSYNGFLTYEDYPVKNYKDLVKNMVGYAKEYGMKFEPTRNVLYGPNSSATRIFEFKNDFFKIITLESVSKWVDIEYIYYEILIGIVNPEKNKHNYKGTISKLNREFDDVKSTLEFFLNQMVLEKFDFNNLSRNSSELLEHFRLYVRHLSKIKDHPYFNEFPPEDKKGIIEFDELLLASRNEYQQKELDYLPDNLFLNFNYTSSVEKYIKLINAQIESYGTASQIHIHGEINSKENKINFGFGDEMDDHYSVIEKTNDNQYLTNIKSF</sequence>
<organism evidence="1 2">
    <name type="scientific">Aequorivita antarctica</name>
    <dbReference type="NCBI Taxonomy" id="153266"/>
    <lineage>
        <taxon>Bacteria</taxon>
        <taxon>Pseudomonadati</taxon>
        <taxon>Bacteroidota</taxon>
        <taxon>Flavobacteriia</taxon>
        <taxon>Flavobacteriales</taxon>
        <taxon>Flavobacteriaceae</taxon>
        <taxon>Aequorivita</taxon>
    </lineage>
</organism>
<evidence type="ECO:0008006" key="3">
    <source>
        <dbReference type="Google" id="ProtNLM"/>
    </source>
</evidence>
<reference evidence="1 2" key="1">
    <citation type="submission" date="2019-08" db="EMBL/GenBank/DDBJ databases">
        <title>Genome of Aequorivita antarctica SW49 (type strain).</title>
        <authorList>
            <person name="Bowman J.P."/>
        </authorList>
    </citation>
    <scope>NUCLEOTIDE SEQUENCE [LARGE SCALE GENOMIC DNA]</scope>
    <source>
        <strain evidence="1 2">SW49</strain>
    </source>
</reference>
<dbReference type="RefSeq" id="WP_111843633.1">
    <property type="nucleotide sequence ID" value="NZ_UEGI01000003.1"/>
</dbReference>
<keyword evidence="2" id="KW-1185">Reference proteome</keyword>
<proteinExistence type="predicted"/>
<dbReference type="AlphaFoldDB" id="A0A5C6Z264"/>
<gene>
    <name evidence="1" type="ORF">ESU54_02815</name>
</gene>
<dbReference type="Pfam" id="PF14253">
    <property type="entry name" value="AbiH"/>
    <property type="match status" value="1"/>
</dbReference>
<accession>A0A5C6Z264</accession>